<gene>
    <name evidence="1" type="ORF">SAMN04488029_3161</name>
</gene>
<accession>A0A1W2GK76</accession>
<dbReference type="AlphaFoldDB" id="A0A1W2GK76"/>
<sequence length="164" mass="18824">MTRRKSASFPFVLVFILFPVMVQAQVWQSYEWAYYHLQFELPQEFAVTTNTEEALEASKEGIEFGLYPLKDSALEGLDLAGFVIKMAEDDLNLSEIDEMELLEFESMSGGFVSGTKDGRIYLVLGLMDKENKNNYYAYVAFEKEMEMEVAEDAMEILLSFDLLD</sequence>
<dbReference type="RefSeq" id="WP_139793921.1">
    <property type="nucleotide sequence ID" value="NZ_FWYF01000003.1"/>
</dbReference>
<organism evidence="1 2">
    <name type="scientific">Reichenbachiella faecimaris</name>
    <dbReference type="NCBI Taxonomy" id="692418"/>
    <lineage>
        <taxon>Bacteria</taxon>
        <taxon>Pseudomonadati</taxon>
        <taxon>Bacteroidota</taxon>
        <taxon>Cytophagia</taxon>
        <taxon>Cytophagales</taxon>
        <taxon>Reichenbachiellaceae</taxon>
        <taxon>Reichenbachiella</taxon>
    </lineage>
</organism>
<dbReference type="OrthoDB" id="952325at2"/>
<evidence type="ECO:0000313" key="1">
    <source>
        <dbReference type="EMBL" id="SMD36954.1"/>
    </source>
</evidence>
<name>A0A1W2GK76_REIFA</name>
<dbReference type="STRING" id="692418.SAMN04488029_3161"/>
<evidence type="ECO:0000313" key="2">
    <source>
        <dbReference type="Proteomes" id="UP000192472"/>
    </source>
</evidence>
<protein>
    <submittedName>
        <fullName evidence="1">Dihydro-orotase-like</fullName>
    </submittedName>
</protein>
<proteinExistence type="predicted"/>
<dbReference type="EMBL" id="FWYF01000003">
    <property type="protein sequence ID" value="SMD36954.1"/>
    <property type="molecule type" value="Genomic_DNA"/>
</dbReference>
<reference evidence="1 2" key="1">
    <citation type="submission" date="2017-04" db="EMBL/GenBank/DDBJ databases">
        <authorList>
            <person name="Afonso C.L."/>
            <person name="Miller P.J."/>
            <person name="Scott M.A."/>
            <person name="Spackman E."/>
            <person name="Goraichik I."/>
            <person name="Dimitrov K.M."/>
            <person name="Suarez D.L."/>
            <person name="Swayne D.E."/>
        </authorList>
    </citation>
    <scope>NUCLEOTIDE SEQUENCE [LARGE SCALE GENOMIC DNA]</scope>
    <source>
        <strain evidence="1 2">DSM 26133</strain>
    </source>
</reference>
<keyword evidence="2" id="KW-1185">Reference proteome</keyword>
<dbReference type="Proteomes" id="UP000192472">
    <property type="component" value="Unassembled WGS sequence"/>
</dbReference>